<organism evidence="11 12">
    <name type="scientific">Cohnella lupini</name>
    <dbReference type="NCBI Taxonomy" id="1294267"/>
    <lineage>
        <taxon>Bacteria</taxon>
        <taxon>Bacillati</taxon>
        <taxon>Bacillota</taxon>
        <taxon>Bacilli</taxon>
        <taxon>Bacillales</taxon>
        <taxon>Paenibacillaceae</taxon>
        <taxon>Cohnella</taxon>
    </lineage>
</organism>
<feature type="region of interest" description="Disordered" evidence="7">
    <location>
        <begin position="265"/>
        <end position="285"/>
    </location>
</feature>
<feature type="region of interest" description="Disordered" evidence="7">
    <location>
        <begin position="198"/>
        <end position="246"/>
    </location>
</feature>
<feature type="transmembrane region" description="Helical" evidence="8">
    <location>
        <begin position="24"/>
        <end position="46"/>
    </location>
</feature>
<dbReference type="PROSITE" id="PS50885">
    <property type="entry name" value="HAMP"/>
    <property type="match status" value="1"/>
</dbReference>
<keyword evidence="12" id="KW-1185">Reference proteome</keyword>
<sequence length="730" mass="78305">MFGYEKWLRKIAEWRMFRTVQNQFLFIIMTAILAITITMTGVSYSFSKGLISDGMQERLQNQTHRYVNEINKELIEAALTPQSMAPIIEADGIVGNTISYGDPFMDEATGAAMVEASIPYYDDTQTLLGYATQEISLDSIQQLVSSISVGTNGSAFMIDKNGLILSSKDYAKIMKDKLTEDENPSLAGLAGRMIGASEVSETSAAGEDVLTEETSTESEESESEEVSAEDGESLPGEDEAIEEDVSDTEMDLGDLGLEIDMGSEEVDAEDSEAVDSETGNPEAEVPFVEPMPEVSEVEGGDAYDKSGRPMSVYYASVPGTGWLLALSVPESELYGPLFKLFEPMISIIVVSCFIVVLLAQLYSRYILKNVKDINRIAVAMAEGDFTKRAQMRSGNELQILGDSFNRTLDGLCEAMDGLSRSSIDMAEQANQMKSGAEETTRAAEEIANSIQQVSAGAESEARIVLGFKDVAQDVLARVKQINASTQRMTELASKAGKVSKGGNQSLTHVIRQMDEIHHSVQASSEHVLKLKQHSNAIDESVALITSIASQTSLLSLNAAIEAARAGETGRGFSVVSMEIRKLADQSSVAAGEIGTLLAEIQRSIANAAQAMELGTGAAEAGIELAREAEKSFGEIGSSIEKVTQQAEGVYGSVKQIEEGAMGMTASVKEMLQLASKNANDASTIAAAAQQQNASMQQVEAAASVLAELSDDLKLKVQPFRKSIAARKISS</sequence>
<dbReference type="Pfam" id="PF00015">
    <property type="entry name" value="MCPsignal"/>
    <property type="match status" value="1"/>
</dbReference>
<evidence type="ECO:0000313" key="12">
    <source>
        <dbReference type="Proteomes" id="UP000256869"/>
    </source>
</evidence>
<reference evidence="11 12" key="1">
    <citation type="submission" date="2018-07" db="EMBL/GenBank/DDBJ databases">
        <title>Genomic Encyclopedia of Type Strains, Phase III (KMG-III): the genomes of soil and plant-associated and newly described type strains.</title>
        <authorList>
            <person name="Whitman W."/>
        </authorList>
    </citation>
    <scope>NUCLEOTIDE SEQUENCE [LARGE SCALE GENOMIC DNA]</scope>
    <source>
        <strain evidence="11 12">CECT 8236</strain>
    </source>
</reference>
<accession>A0A3D9HZX4</accession>
<name>A0A3D9HZX4_9BACL</name>
<evidence type="ECO:0000256" key="5">
    <source>
        <dbReference type="ARBA" id="ARBA00029447"/>
    </source>
</evidence>
<dbReference type="PROSITE" id="PS50111">
    <property type="entry name" value="CHEMOTAXIS_TRANSDUC_2"/>
    <property type="match status" value="1"/>
</dbReference>
<dbReference type="CDD" id="cd12912">
    <property type="entry name" value="PDC2_MCP_like"/>
    <property type="match status" value="1"/>
</dbReference>
<proteinExistence type="inferred from homology"/>
<evidence type="ECO:0000313" key="11">
    <source>
        <dbReference type="EMBL" id="RED54939.1"/>
    </source>
</evidence>
<dbReference type="GO" id="GO:0005886">
    <property type="term" value="C:plasma membrane"/>
    <property type="evidence" value="ECO:0007669"/>
    <property type="project" value="UniProtKB-SubCell"/>
</dbReference>
<comment type="similarity">
    <text evidence="5">Belongs to the methyl-accepting chemotaxis (MCP) protein family.</text>
</comment>
<comment type="caution">
    <text evidence="11">The sequence shown here is derived from an EMBL/GenBank/DDBJ whole genome shotgun (WGS) entry which is preliminary data.</text>
</comment>
<dbReference type="Gene3D" id="3.30.450.20">
    <property type="entry name" value="PAS domain"/>
    <property type="match status" value="2"/>
</dbReference>
<dbReference type="Proteomes" id="UP000256869">
    <property type="component" value="Unassembled WGS sequence"/>
</dbReference>
<evidence type="ECO:0000256" key="8">
    <source>
        <dbReference type="SAM" id="Phobius"/>
    </source>
</evidence>
<feature type="domain" description="Methyl-accepting transducer" evidence="9">
    <location>
        <begin position="435"/>
        <end position="706"/>
    </location>
</feature>
<keyword evidence="3 8" id="KW-0472">Membrane</keyword>
<keyword evidence="8" id="KW-1133">Transmembrane helix</keyword>
<dbReference type="InterPro" id="IPR004089">
    <property type="entry name" value="MCPsignal_dom"/>
</dbReference>
<dbReference type="OrthoDB" id="9760371at2"/>
<feature type="compositionally biased region" description="Acidic residues" evidence="7">
    <location>
        <begin position="265"/>
        <end position="275"/>
    </location>
</feature>
<evidence type="ECO:0000256" key="6">
    <source>
        <dbReference type="PROSITE-ProRule" id="PRU00284"/>
    </source>
</evidence>
<keyword evidence="8" id="KW-0812">Transmembrane</keyword>
<evidence type="ECO:0000256" key="7">
    <source>
        <dbReference type="SAM" id="MobiDB-lite"/>
    </source>
</evidence>
<feature type="transmembrane region" description="Helical" evidence="8">
    <location>
        <begin position="340"/>
        <end position="362"/>
    </location>
</feature>
<dbReference type="PANTHER" id="PTHR32089">
    <property type="entry name" value="METHYL-ACCEPTING CHEMOTAXIS PROTEIN MCPB"/>
    <property type="match status" value="1"/>
</dbReference>
<protein>
    <submittedName>
        <fullName evidence="11">Methyl-accepting chemotaxis protein</fullName>
    </submittedName>
</protein>
<gene>
    <name evidence="11" type="ORF">DFP95_12032</name>
</gene>
<evidence type="ECO:0000256" key="3">
    <source>
        <dbReference type="ARBA" id="ARBA00023136"/>
    </source>
</evidence>
<dbReference type="SUPFAM" id="SSF58104">
    <property type="entry name" value="Methyl-accepting chemotaxis protein (MCP) signaling domain"/>
    <property type="match status" value="1"/>
</dbReference>
<dbReference type="GO" id="GO:0007165">
    <property type="term" value="P:signal transduction"/>
    <property type="evidence" value="ECO:0007669"/>
    <property type="project" value="UniProtKB-KW"/>
</dbReference>
<feature type="domain" description="HAMP" evidence="10">
    <location>
        <begin position="364"/>
        <end position="416"/>
    </location>
</feature>
<dbReference type="EMBL" id="QRDY01000020">
    <property type="protein sequence ID" value="RED54939.1"/>
    <property type="molecule type" value="Genomic_DNA"/>
</dbReference>
<dbReference type="Pfam" id="PF00672">
    <property type="entry name" value="HAMP"/>
    <property type="match status" value="1"/>
</dbReference>
<dbReference type="SMART" id="SM00304">
    <property type="entry name" value="HAMP"/>
    <property type="match status" value="1"/>
</dbReference>
<dbReference type="AlphaFoldDB" id="A0A3D9HZX4"/>
<evidence type="ECO:0000259" key="10">
    <source>
        <dbReference type="PROSITE" id="PS50885"/>
    </source>
</evidence>
<feature type="compositionally biased region" description="Acidic residues" evidence="7">
    <location>
        <begin position="209"/>
        <end position="246"/>
    </location>
</feature>
<comment type="subcellular location">
    <subcellularLocation>
        <location evidence="1">Cell membrane</location>
    </subcellularLocation>
</comment>
<dbReference type="Gene3D" id="1.10.287.950">
    <property type="entry name" value="Methyl-accepting chemotaxis protein"/>
    <property type="match status" value="1"/>
</dbReference>
<dbReference type="InterPro" id="IPR003660">
    <property type="entry name" value="HAMP_dom"/>
</dbReference>
<dbReference type="SMART" id="SM00283">
    <property type="entry name" value="MA"/>
    <property type="match status" value="1"/>
</dbReference>
<evidence type="ECO:0000256" key="2">
    <source>
        <dbReference type="ARBA" id="ARBA00022475"/>
    </source>
</evidence>
<keyword evidence="2" id="KW-1003">Cell membrane</keyword>
<evidence type="ECO:0000256" key="1">
    <source>
        <dbReference type="ARBA" id="ARBA00004236"/>
    </source>
</evidence>
<evidence type="ECO:0000259" key="9">
    <source>
        <dbReference type="PROSITE" id="PS50111"/>
    </source>
</evidence>
<dbReference type="CDD" id="cd06225">
    <property type="entry name" value="HAMP"/>
    <property type="match status" value="1"/>
</dbReference>
<evidence type="ECO:0000256" key="4">
    <source>
        <dbReference type="ARBA" id="ARBA00023224"/>
    </source>
</evidence>
<dbReference type="RefSeq" id="WP_115995054.1">
    <property type="nucleotide sequence ID" value="NZ_QRDY01000020.1"/>
</dbReference>
<keyword evidence="4 6" id="KW-0807">Transducer</keyword>
<dbReference type="PANTHER" id="PTHR32089:SF112">
    <property type="entry name" value="LYSOZYME-LIKE PROTEIN-RELATED"/>
    <property type="match status" value="1"/>
</dbReference>